<keyword evidence="6 7" id="KW-0472">Membrane</keyword>
<feature type="transmembrane region" description="Helical" evidence="7">
    <location>
        <begin position="12"/>
        <end position="39"/>
    </location>
</feature>
<proteinExistence type="predicted"/>
<feature type="transmembrane region" description="Helical" evidence="7">
    <location>
        <begin position="432"/>
        <end position="451"/>
    </location>
</feature>
<keyword evidence="2" id="KW-0813">Transport</keyword>
<accession>G8TTZ9</accession>
<dbReference type="GO" id="GO:0005886">
    <property type="term" value="C:plasma membrane"/>
    <property type="evidence" value="ECO:0007669"/>
    <property type="project" value="UniProtKB-SubCell"/>
</dbReference>
<dbReference type="PANTHER" id="PTHR42718:SF46">
    <property type="entry name" value="BLR6921 PROTEIN"/>
    <property type="match status" value="1"/>
</dbReference>
<dbReference type="HOGENOM" id="CLU_000960_28_0_9"/>
<feature type="domain" description="Major facilitator superfamily (MFS) profile" evidence="8">
    <location>
        <begin position="13"/>
        <end position="456"/>
    </location>
</feature>
<dbReference type="NCBIfam" id="TIGR00711">
    <property type="entry name" value="efflux_EmrB"/>
    <property type="match status" value="1"/>
</dbReference>
<dbReference type="EMBL" id="CP003179">
    <property type="protein sequence ID" value="AEW04590.1"/>
    <property type="molecule type" value="Genomic_DNA"/>
</dbReference>
<comment type="subcellular location">
    <subcellularLocation>
        <location evidence="1">Cell membrane</location>
        <topology evidence="1">Multi-pass membrane protein</topology>
    </subcellularLocation>
</comment>
<dbReference type="PATRIC" id="fig|679936.5.peg.1149"/>
<feature type="transmembrane region" description="Helical" evidence="7">
    <location>
        <begin position="230"/>
        <end position="247"/>
    </location>
</feature>
<dbReference type="Gene3D" id="1.20.1250.20">
    <property type="entry name" value="MFS general substrate transporter like domains"/>
    <property type="match status" value="1"/>
</dbReference>
<dbReference type="InterPro" id="IPR004638">
    <property type="entry name" value="EmrB-like"/>
</dbReference>
<evidence type="ECO:0000256" key="1">
    <source>
        <dbReference type="ARBA" id="ARBA00004651"/>
    </source>
</evidence>
<dbReference type="PRINTS" id="PR01036">
    <property type="entry name" value="TCRTETB"/>
</dbReference>
<evidence type="ECO:0000259" key="8">
    <source>
        <dbReference type="PROSITE" id="PS50850"/>
    </source>
</evidence>
<evidence type="ECO:0000256" key="3">
    <source>
        <dbReference type="ARBA" id="ARBA00022475"/>
    </source>
</evidence>
<evidence type="ECO:0000256" key="4">
    <source>
        <dbReference type="ARBA" id="ARBA00022692"/>
    </source>
</evidence>
<sequence>MTGEHRMDRKWVVALAFVAAMFMNIMDTTVVNTALPAIARQFHTTPAGADWVVIGYLLSLAVWILASGWLGDHWGTKRVFLAALAIFTGASWLAGLSQTLGQLVLSRLIQGIGGGIMAPVGQAMLYRAFPPAERARASMILTIPMVMAPATGPVIGGFLVDHWSWHWVFYINLPIGLITWIFSFRWLPEYRTFTQTRFDGSGFLLSALGLLLFVYSLSEGPLVGWAHPQIWLSGLLGVVLLIALLRIERQRAHPLVAVAALDNHLFRTSLAIGFFGRAAFLGILYVMPQFLQEARLLSPLQSGLTTFPEALGVILSTQVVGRLYPRIGPRRLMTAGLFGVALVIAAMTSLNLRSSLWEIRSLMFLLGVGMAYMIMPLQTAAFAQISHELMGRAAALYNAQLQVSGAMGVALLTTMMTSFGNGSIHQVNPYHLAFELGAALALLGSLSALWIHDHDALNTMTIKSQAS</sequence>
<feature type="transmembrane region" description="Helical" evidence="7">
    <location>
        <begin position="362"/>
        <end position="383"/>
    </location>
</feature>
<feature type="transmembrane region" description="Helical" evidence="7">
    <location>
        <begin position="108"/>
        <end position="126"/>
    </location>
</feature>
<feature type="transmembrane region" description="Helical" evidence="7">
    <location>
        <begin position="395"/>
        <end position="420"/>
    </location>
</feature>
<dbReference type="Pfam" id="PF07690">
    <property type="entry name" value="MFS_1"/>
    <property type="match status" value="1"/>
</dbReference>
<keyword evidence="3" id="KW-1003">Cell membrane</keyword>
<organism evidence="9 10">
    <name type="scientific">Sulfobacillus acidophilus (strain ATCC 700253 / DSM 10332 / NAL)</name>
    <dbReference type="NCBI Taxonomy" id="679936"/>
    <lineage>
        <taxon>Bacteria</taxon>
        <taxon>Bacillati</taxon>
        <taxon>Bacillota</taxon>
        <taxon>Clostridia</taxon>
        <taxon>Eubacteriales</taxon>
        <taxon>Clostridiales Family XVII. Incertae Sedis</taxon>
        <taxon>Sulfobacillus</taxon>
    </lineage>
</organism>
<feature type="transmembrane region" description="Helical" evidence="7">
    <location>
        <begin position="51"/>
        <end position="71"/>
    </location>
</feature>
<dbReference type="Gene3D" id="1.20.1720.10">
    <property type="entry name" value="Multidrug resistance protein D"/>
    <property type="match status" value="1"/>
</dbReference>
<reference evidence="10" key="1">
    <citation type="submission" date="2011-12" db="EMBL/GenBank/DDBJ databases">
        <title>The complete genome of chromosome of Sulfobacillus acidophilus DSM 10332.</title>
        <authorList>
            <person name="Lucas S."/>
            <person name="Han J."/>
            <person name="Lapidus A."/>
            <person name="Bruce D."/>
            <person name="Goodwin L."/>
            <person name="Pitluck S."/>
            <person name="Peters L."/>
            <person name="Kyrpides N."/>
            <person name="Mavromatis K."/>
            <person name="Ivanova N."/>
            <person name="Mikhailova N."/>
            <person name="Chertkov O."/>
            <person name="Saunders E."/>
            <person name="Detter J.C."/>
            <person name="Tapia R."/>
            <person name="Han C."/>
            <person name="Land M."/>
            <person name="Hauser L."/>
            <person name="Markowitz V."/>
            <person name="Cheng J.-F."/>
            <person name="Hugenholtz P."/>
            <person name="Woyke T."/>
            <person name="Wu D."/>
            <person name="Pukall R."/>
            <person name="Gehrich-Schroeter G."/>
            <person name="Schneider S."/>
            <person name="Klenk H.-P."/>
            <person name="Eisen J.A."/>
        </authorList>
    </citation>
    <scope>NUCLEOTIDE SEQUENCE [LARGE SCALE GENOMIC DNA]</scope>
    <source>
        <strain evidence="10">ATCC 700253 / DSM 10332 / NAL</strain>
    </source>
</reference>
<dbReference type="GO" id="GO:0022857">
    <property type="term" value="F:transmembrane transporter activity"/>
    <property type="evidence" value="ECO:0007669"/>
    <property type="project" value="InterPro"/>
</dbReference>
<evidence type="ECO:0000256" key="5">
    <source>
        <dbReference type="ARBA" id="ARBA00022989"/>
    </source>
</evidence>
<dbReference type="STRING" id="679936.Sulac_1090"/>
<reference evidence="9 10" key="2">
    <citation type="journal article" date="2012" name="Stand. Genomic Sci.">
        <title>Complete genome sequence of the moderately thermophilic mineral-sulfide-oxidizing firmicute Sulfobacillus acidophilus type strain (NAL(T)).</title>
        <authorList>
            <person name="Anderson I."/>
            <person name="Chertkov O."/>
            <person name="Chen A."/>
            <person name="Saunders E."/>
            <person name="Lapidus A."/>
            <person name="Nolan M."/>
            <person name="Lucas S."/>
            <person name="Hammon N."/>
            <person name="Deshpande S."/>
            <person name="Cheng J.F."/>
            <person name="Han C."/>
            <person name="Tapia R."/>
            <person name="Goodwin L.A."/>
            <person name="Pitluck S."/>
            <person name="Liolios K."/>
            <person name="Pagani I."/>
            <person name="Ivanova N."/>
            <person name="Mikhailova N."/>
            <person name="Pati A."/>
            <person name="Palaniappan K."/>
            <person name="Land M."/>
            <person name="Pan C."/>
            <person name="Rohde M."/>
            <person name="Pukall R."/>
            <person name="Goker M."/>
            <person name="Detter J.C."/>
            <person name="Woyke T."/>
            <person name="Bristow J."/>
            <person name="Eisen J.A."/>
            <person name="Markowitz V."/>
            <person name="Hugenholtz P."/>
            <person name="Kyrpides N.C."/>
            <person name="Klenk H.P."/>
            <person name="Mavromatis K."/>
        </authorList>
    </citation>
    <scope>NUCLEOTIDE SEQUENCE [LARGE SCALE GENOMIC DNA]</scope>
    <source>
        <strain evidence="10">ATCC 700253 / DSM 10332 / NAL</strain>
    </source>
</reference>
<keyword evidence="4 7" id="KW-0812">Transmembrane</keyword>
<gene>
    <name evidence="9" type="ordered locus">Sulac_1090</name>
</gene>
<evidence type="ECO:0000256" key="2">
    <source>
        <dbReference type="ARBA" id="ARBA00022448"/>
    </source>
</evidence>
<evidence type="ECO:0000313" key="10">
    <source>
        <dbReference type="Proteomes" id="UP000005439"/>
    </source>
</evidence>
<dbReference type="AlphaFoldDB" id="G8TTZ9"/>
<dbReference type="InterPro" id="IPR036259">
    <property type="entry name" value="MFS_trans_sf"/>
</dbReference>
<feature type="transmembrane region" description="Helical" evidence="7">
    <location>
        <begin position="198"/>
        <end position="218"/>
    </location>
</feature>
<feature type="transmembrane region" description="Helical" evidence="7">
    <location>
        <begin position="78"/>
        <end position="96"/>
    </location>
</feature>
<feature type="transmembrane region" description="Helical" evidence="7">
    <location>
        <begin position="165"/>
        <end position="186"/>
    </location>
</feature>
<keyword evidence="5 7" id="KW-1133">Transmembrane helix</keyword>
<dbReference type="SUPFAM" id="SSF103473">
    <property type="entry name" value="MFS general substrate transporter"/>
    <property type="match status" value="1"/>
</dbReference>
<evidence type="ECO:0000256" key="6">
    <source>
        <dbReference type="ARBA" id="ARBA00023136"/>
    </source>
</evidence>
<feature type="transmembrane region" description="Helical" evidence="7">
    <location>
        <begin position="268"/>
        <end position="287"/>
    </location>
</feature>
<evidence type="ECO:0000313" key="9">
    <source>
        <dbReference type="EMBL" id="AEW04590.1"/>
    </source>
</evidence>
<evidence type="ECO:0000256" key="7">
    <source>
        <dbReference type="SAM" id="Phobius"/>
    </source>
</evidence>
<protein>
    <submittedName>
        <fullName evidence="9">Drug resistance transporter, EmrB/QacA subfamily</fullName>
    </submittedName>
</protein>
<dbReference type="PANTHER" id="PTHR42718">
    <property type="entry name" value="MAJOR FACILITATOR SUPERFAMILY MULTIDRUG TRANSPORTER MFSC"/>
    <property type="match status" value="1"/>
</dbReference>
<feature type="transmembrane region" description="Helical" evidence="7">
    <location>
        <begin position="138"/>
        <end position="159"/>
    </location>
</feature>
<dbReference type="CDD" id="cd17503">
    <property type="entry name" value="MFS_LmrB_MDR_like"/>
    <property type="match status" value="1"/>
</dbReference>
<dbReference type="PROSITE" id="PS50850">
    <property type="entry name" value="MFS"/>
    <property type="match status" value="1"/>
</dbReference>
<dbReference type="InterPro" id="IPR011701">
    <property type="entry name" value="MFS"/>
</dbReference>
<feature type="transmembrane region" description="Helical" evidence="7">
    <location>
        <begin position="332"/>
        <end position="350"/>
    </location>
</feature>
<dbReference type="InterPro" id="IPR020846">
    <property type="entry name" value="MFS_dom"/>
</dbReference>
<name>G8TTZ9_SULAD</name>
<dbReference type="KEGG" id="sap:Sulac_1090"/>
<keyword evidence="10" id="KW-1185">Reference proteome</keyword>
<dbReference type="Proteomes" id="UP000005439">
    <property type="component" value="Chromosome"/>
</dbReference>